<evidence type="ECO:0000259" key="4">
    <source>
        <dbReference type="PROSITE" id="PS50942"/>
    </source>
</evidence>
<evidence type="ECO:0000256" key="3">
    <source>
        <dbReference type="SAM" id="MobiDB-lite"/>
    </source>
</evidence>
<dbReference type="STRING" id="1076935.U4L7F5"/>
<evidence type="ECO:0000256" key="2">
    <source>
        <dbReference type="ARBA" id="ARBA00022490"/>
    </source>
</evidence>
<feature type="domain" description="ENTH" evidence="4">
    <location>
        <begin position="1"/>
        <end position="124"/>
    </location>
</feature>
<dbReference type="Pfam" id="PF07651">
    <property type="entry name" value="ANTH"/>
    <property type="match status" value="2"/>
</dbReference>
<dbReference type="InterPro" id="IPR014712">
    <property type="entry name" value="ANTH_dom_sf"/>
</dbReference>
<dbReference type="GO" id="GO:0005546">
    <property type="term" value="F:phosphatidylinositol-4,5-bisphosphate binding"/>
    <property type="evidence" value="ECO:0007669"/>
    <property type="project" value="TreeGrafter"/>
</dbReference>
<feature type="compositionally biased region" description="Polar residues" evidence="3">
    <location>
        <begin position="500"/>
        <end position="520"/>
    </location>
</feature>
<dbReference type="InterPro" id="IPR008942">
    <property type="entry name" value="ENTH_VHS"/>
</dbReference>
<feature type="compositionally biased region" description="Low complexity" evidence="3">
    <location>
        <begin position="562"/>
        <end position="571"/>
    </location>
</feature>
<dbReference type="PANTHER" id="PTHR22951:SF5">
    <property type="entry name" value="PHOSPHATIDYLINOSITOL-BINDING CLATHRIN ASSEMBLY PROTEIN LAP"/>
    <property type="match status" value="1"/>
</dbReference>
<dbReference type="CDD" id="cd16988">
    <property type="entry name" value="ANTH_N_YAP180"/>
    <property type="match status" value="1"/>
</dbReference>
<dbReference type="GO" id="GO:0072583">
    <property type="term" value="P:clathrin-dependent endocytosis"/>
    <property type="evidence" value="ECO:0007669"/>
    <property type="project" value="InterPro"/>
</dbReference>
<dbReference type="InterPro" id="IPR045192">
    <property type="entry name" value="AP180-like"/>
</dbReference>
<dbReference type="eggNOG" id="KOG0251">
    <property type="taxonomic scope" value="Eukaryota"/>
</dbReference>
<feature type="region of interest" description="Disordered" evidence="3">
    <location>
        <begin position="616"/>
        <end position="647"/>
    </location>
</feature>
<dbReference type="PANTHER" id="PTHR22951">
    <property type="entry name" value="CLATHRIN ASSEMBLY PROTEIN"/>
    <property type="match status" value="1"/>
</dbReference>
<dbReference type="GO" id="GO:0006900">
    <property type="term" value="P:vesicle budding from membrane"/>
    <property type="evidence" value="ECO:0007669"/>
    <property type="project" value="TreeGrafter"/>
</dbReference>
<dbReference type="SMART" id="SM00273">
    <property type="entry name" value="ENTH"/>
    <property type="match status" value="1"/>
</dbReference>
<sequence>MASSFEKSVKGATKHKLAAPKAKYVEHILIATHAGEAGVAEVFRALSNRLRESSWTTVFKGLIVIHYMIREGERDVALRFLKRNLRILALSHYNDAQIQGRNLRHYANYIHVRAEAFGAVKTDYVRDNQGRLRKLSVEKGLLREVECVQAQIKAALKCTVGMQRSMFPFAPADKIRKFLDDEVDNEITLLAFRLLVSDLLELFHVVNEGVINVLEHYFEMSRTDAEVALKIYKLFTAQTADVVEFLQSARRVEVSTRLQIPNIKHAPTSLTSSLEEYLNDPDFDVNRRQYLAAREAKSNGNKGLKPASSDASRPTTASAPPKPEPPKIAPDLIDFFESIEQEQTPMFPQNQQQQPMMTGAPQMMGYGGQMGQMGQPQMQQQMFTGAPVMAGQMPNFPGPQFNNPTNPFPSAQPSQTADPSTNPFPAQMAPPQSIQAHTTGFGFGGYTPAPDASMAVPQIPPQFRPQTSPNFGGMAPPPFPQFQPQQTGFPPLQQGAVNFPGQQPPAQLQVPATTGTNPFRQSMLGHSPSTAAKGTNPFARSPSSPPATSAGLVSLPSNATGSSLSPSMSVSGTNPFNRGISPQATGGSALTVPGGTNPFRASMLMQQQQALLFAAGQGNGSGQTGTMGGLEQGTVKVFPREGAWNQS</sequence>
<dbReference type="OMA" id="IESEQTH"/>
<dbReference type="OrthoDB" id="44015at2759"/>
<dbReference type="GO" id="GO:0032050">
    <property type="term" value="F:clathrin heavy chain binding"/>
    <property type="evidence" value="ECO:0007669"/>
    <property type="project" value="TreeGrafter"/>
</dbReference>
<accession>U4L7F5</accession>
<name>U4L7F5_PYROM</name>
<dbReference type="InterPro" id="IPR011417">
    <property type="entry name" value="ANTH_dom"/>
</dbReference>
<protein>
    <submittedName>
        <fullName evidence="5">Similar to ENTH domain-containing protein C19F8.03c acc. no. O60167</fullName>
    </submittedName>
</protein>
<dbReference type="PROSITE" id="PS50942">
    <property type="entry name" value="ENTH"/>
    <property type="match status" value="1"/>
</dbReference>
<evidence type="ECO:0000256" key="1">
    <source>
        <dbReference type="ARBA" id="ARBA00004496"/>
    </source>
</evidence>
<dbReference type="FunFam" id="1.20.58.150:FF:000004">
    <property type="entry name" value="ENTH domain protein"/>
    <property type="match status" value="1"/>
</dbReference>
<feature type="compositionally biased region" description="Polar residues" evidence="3">
    <location>
        <begin position="572"/>
        <end position="588"/>
    </location>
</feature>
<dbReference type="Gene3D" id="1.20.58.150">
    <property type="entry name" value="ANTH domain"/>
    <property type="match status" value="1"/>
</dbReference>
<evidence type="ECO:0000313" key="6">
    <source>
        <dbReference type="Proteomes" id="UP000018144"/>
    </source>
</evidence>
<keyword evidence="6" id="KW-1185">Reference proteome</keyword>
<keyword evidence="2" id="KW-0963">Cytoplasm</keyword>
<dbReference type="GO" id="GO:0005905">
    <property type="term" value="C:clathrin-coated pit"/>
    <property type="evidence" value="ECO:0007669"/>
    <property type="project" value="TreeGrafter"/>
</dbReference>
<feature type="compositionally biased region" description="Polar residues" evidence="3">
    <location>
        <begin position="400"/>
        <end position="430"/>
    </location>
</feature>
<feature type="compositionally biased region" description="Low complexity" evidence="3">
    <location>
        <begin position="482"/>
        <end position="495"/>
    </location>
</feature>
<dbReference type="EMBL" id="HF935720">
    <property type="protein sequence ID" value="CCX12554.1"/>
    <property type="molecule type" value="Genomic_DNA"/>
</dbReference>
<feature type="compositionally biased region" description="Low complexity" evidence="3">
    <location>
        <begin position="537"/>
        <end position="550"/>
    </location>
</feature>
<feature type="region of interest" description="Disordered" evidence="3">
    <location>
        <begin position="458"/>
        <end position="594"/>
    </location>
</feature>
<reference evidence="5 6" key="1">
    <citation type="journal article" date="2013" name="PLoS Genet.">
        <title>The genome and development-dependent transcriptomes of Pyronema confluens: a window into fungal evolution.</title>
        <authorList>
            <person name="Traeger S."/>
            <person name="Altegoer F."/>
            <person name="Freitag M."/>
            <person name="Gabaldon T."/>
            <person name="Kempken F."/>
            <person name="Kumar A."/>
            <person name="Marcet-Houben M."/>
            <person name="Poggeler S."/>
            <person name="Stajich J.E."/>
            <person name="Nowrousian M."/>
        </authorList>
    </citation>
    <scope>NUCLEOTIDE SEQUENCE [LARGE SCALE GENOMIC DNA]</scope>
    <source>
        <strain evidence="6">CBS 100304</strain>
        <tissue evidence="5">Vegetative mycelium</tissue>
    </source>
</reference>
<dbReference type="SUPFAM" id="SSF89009">
    <property type="entry name" value="GAT-like domain"/>
    <property type="match status" value="1"/>
</dbReference>
<dbReference type="AlphaFoldDB" id="U4L7F5"/>
<comment type="subcellular location">
    <subcellularLocation>
        <location evidence="1">Cytoplasm</location>
    </subcellularLocation>
</comment>
<dbReference type="Proteomes" id="UP000018144">
    <property type="component" value="Unassembled WGS sequence"/>
</dbReference>
<dbReference type="GO" id="GO:0005545">
    <property type="term" value="F:1-phosphatidylinositol binding"/>
    <property type="evidence" value="ECO:0007669"/>
    <property type="project" value="InterPro"/>
</dbReference>
<organism evidence="5 6">
    <name type="scientific">Pyronema omphalodes (strain CBS 100304)</name>
    <name type="common">Pyronema confluens</name>
    <dbReference type="NCBI Taxonomy" id="1076935"/>
    <lineage>
        <taxon>Eukaryota</taxon>
        <taxon>Fungi</taxon>
        <taxon>Dikarya</taxon>
        <taxon>Ascomycota</taxon>
        <taxon>Pezizomycotina</taxon>
        <taxon>Pezizomycetes</taxon>
        <taxon>Pezizales</taxon>
        <taxon>Pyronemataceae</taxon>
        <taxon>Pyronema</taxon>
    </lineage>
</organism>
<dbReference type="GO" id="GO:0000149">
    <property type="term" value="F:SNARE binding"/>
    <property type="evidence" value="ECO:0007669"/>
    <property type="project" value="TreeGrafter"/>
</dbReference>
<dbReference type="GO" id="GO:0030136">
    <property type="term" value="C:clathrin-coated vesicle"/>
    <property type="evidence" value="ECO:0007669"/>
    <property type="project" value="InterPro"/>
</dbReference>
<evidence type="ECO:0000313" key="5">
    <source>
        <dbReference type="EMBL" id="CCX12554.1"/>
    </source>
</evidence>
<dbReference type="GO" id="GO:0048268">
    <property type="term" value="P:clathrin coat assembly"/>
    <property type="evidence" value="ECO:0007669"/>
    <property type="project" value="InterPro"/>
</dbReference>
<gene>
    <name evidence="5" type="ORF">PCON_12148</name>
</gene>
<feature type="region of interest" description="Disordered" evidence="3">
    <location>
        <begin position="398"/>
        <end position="430"/>
    </location>
</feature>
<dbReference type="Gene3D" id="1.25.40.90">
    <property type="match status" value="1"/>
</dbReference>
<proteinExistence type="predicted"/>
<feature type="region of interest" description="Disordered" evidence="3">
    <location>
        <begin position="295"/>
        <end position="329"/>
    </location>
</feature>
<dbReference type="InterPro" id="IPR013809">
    <property type="entry name" value="ENTH"/>
</dbReference>
<feature type="compositionally biased region" description="Gly residues" evidence="3">
    <location>
        <begin position="617"/>
        <end position="631"/>
    </location>
</feature>
<dbReference type="SUPFAM" id="SSF48464">
    <property type="entry name" value="ENTH/VHS domain"/>
    <property type="match status" value="1"/>
</dbReference>